<dbReference type="Proteomes" id="UP000001007">
    <property type="component" value="Chromosome"/>
</dbReference>
<evidence type="ECO:0000313" key="1">
    <source>
        <dbReference type="EMBL" id="AAM72236.1"/>
    </source>
</evidence>
<dbReference type="HOGENOM" id="CLU_2567645_0_0_10"/>
<keyword evidence="2" id="KW-1185">Reference proteome</keyword>
<dbReference type="EMBL" id="AE006470">
    <property type="protein sequence ID" value="AAM72236.1"/>
    <property type="molecule type" value="Genomic_DNA"/>
</dbReference>
<sequence length="81" mass="9228">MLCVSLQIAILFLCCLVLHKELYKTKYLLDLKKYEAASNSRFILKLFREKGCFKVREVQPLQMIRDGLPESGCSCGGGKKL</sequence>
<gene>
    <name evidence="1" type="ordered locus">CT1001</name>
</gene>
<reference evidence="1 2" key="1">
    <citation type="journal article" date="2002" name="Proc. Natl. Acad. Sci. U.S.A.">
        <title>The complete genome sequence of Chlorobium tepidum TLS, a photosynthetic, anaerobic, green-sulfur bacterium.</title>
        <authorList>
            <person name="Eisen J.A."/>
            <person name="Nelson K.E."/>
            <person name="Paulsen I.T."/>
            <person name="Heidelberg J.F."/>
            <person name="Wu M."/>
            <person name="Dodson R.J."/>
            <person name="Deboy R."/>
            <person name="Gwinn M.L."/>
            <person name="Nelson W.C."/>
            <person name="Haft D.H."/>
            <person name="Hickey E.K."/>
            <person name="Peterson J.D."/>
            <person name="Durkin A.S."/>
            <person name="Kolonay J.L."/>
            <person name="Yang F."/>
            <person name="Holt I."/>
            <person name="Umayam L.A."/>
            <person name="Mason T."/>
            <person name="Brenner M."/>
            <person name="Shea T.P."/>
            <person name="Parksey D."/>
            <person name="Nierman W.C."/>
            <person name="Feldblyum T.V."/>
            <person name="Hansen C.L."/>
            <person name="Craven M.B."/>
            <person name="Radune D."/>
            <person name="Vamathevan J."/>
            <person name="Khouri H."/>
            <person name="White O."/>
            <person name="Gruber T.M."/>
            <person name="Ketchum K.A."/>
            <person name="Venter J.C."/>
            <person name="Tettelin H."/>
            <person name="Bryant D.A."/>
            <person name="Fraser C.M."/>
        </authorList>
    </citation>
    <scope>NUCLEOTIDE SEQUENCE [LARGE SCALE GENOMIC DNA]</scope>
    <source>
        <strain evidence="2">ATCC 49652 / DSM 12025 / NBRC 103806 / TLS</strain>
    </source>
</reference>
<proteinExistence type="predicted"/>
<dbReference type="STRING" id="194439.CT1001"/>
<accession>Q8KDP4</accession>
<evidence type="ECO:0000313" key="2">
    <source>
        <dbReference type="Proteomes" id="UP000001007"/>
    </source>
</evidence>
<dbReference type="KEGG" id="cte:CT1001"/>
<dbReference type="AlphaFoldDB" id="Q8KDP4"/>
<dbReference type="EnsemblBacteria" id="AAM72236">
    <property type="protein sequence ID" value="AAM72236"/>
    <property type="gene ID" value="CT1001"/>
</dbReference>
<organism evidence="1 2">
    <name type="scientific">Chlorobaculum tepidum (strain ATCC 49652 / DSM 12025 / NBRC 103806 / TLS)</name>
    <name type="common">Chlorobium tepidum</name>
    <dbReference type="NCBI Taxonomy" id="194439"/>
    <lineage>
        <taxon>Bacteria</taxon>
        <taxon>Pseudomonadati</taxon>
        <taxon>Chlorobiota</taxon>
        <taxon>Chlorobiia</taxon>
        <taxon>Chlorobiales</taxon>
        <taxon>Chlorobiaceae</taxon>
        <taxon>Chlorobaculum</taxon>
    </lineage>
</organism>
<name>Q8KDP4_CHLTE</name>
<protein>
    <submittedName>
        <fullName evidence="1">Uncharacterized protein</fullName>
    </submittedName>
</protein>